<dbReference type="InterPro" id="IPR002893">
    <property type="entry name" value="Znf_MYND"/>
</dbReference>
<evidence type="ECO:0000313" key="6">
    <source>
        <dbReference type="EMBL" id="TGJ79896.1"/>
    </source>
</evidence>
<keyword evidence="1" id="KW-0479">Metal-binding</keyword>
<dbReference type="PANTHER" id="PTHR10237:SF15">
    <property type="entry name" value="LD37257P"/>
    <property type="match status" value="1"/>
</dbReference>
<evidence type="ECO:0000256" key="1">
    <source>
        <dbReference type="ARBA" id="ARBA00022723"/>
    </source>
</evidence>
<feature type="domain" description="MYND-type" evidence="5">
    <location>
        <begin position="188"/>
        <end position="226"/>
    </location>
</feature>
<sequence>MGVWGSGLLQSDDDADIAADLERIFGFPLCPSFSSLSTSPSPPAFNRALTAEKLDTDNLLSSTFAKILTPTFVPLSAHHKRERIAVVLGMLAMQTGARLSSKHMRALRMLRWTLPTIEQQVQLVAALDGYVNDGITPWVSGSKTFAETAQARGTDETKKCELGDEFWYSGLGHSADSPPTSDMQSTSCLSCGEEEENLFCCMRCKTARYCSKTCQKQDWSDHKIVCDFRDKIRSCPIPMNTEGRLTEARQGVIEDQGNDGNDQ</sequence>
<evidence type="ECO:0000259" key="5">
    <source>
        <dbReference type="PROSITE" id="PS50865"/>
    </source>
</evidence>
<proteinExistence type="predicted"/>
<dbReference type="InterPro" id="IPR024119">
    <property type="entry name" value="TF_DEAF-1"/>
</dbReference>
<dbReference type="GO" id="GO:0000981">
    <property type="term" value="F:DNA-binding transcription factor activity, RNA polymerase II-specific"/>
    <property type="evidence" value="ECO:0007669"/>
    <property type="project" value="TreeGrafter"/>
</dbReference>
<gene>
    <name evidence="6" type="ORF">E0Z10_g8867</name>
</gene>
<accession>A0A4Z0YQP5</accession>
<dbReference type="SUPFAM" id="SSF144232">
    <property type="entry name" value="HIT/MYND zinc finger-like"/>
    <property type="match status" value="1"/>
</dbReference>
<dbReference type="GO" id="GO:0005634">
    <property type="term" value="C:nucleus"/>
    <property type="evidence" value="ECO:0007669"/>
    <property type="project" value="TreeGrafter"/>
</dbReference>
<dbReference type="EMBL" id="SKBN01000255">
    <property type="protein sequence ID" value="TGJ79896.1"/>
    <property type="molecule type" value="Genomic_DNA"/>
</dbReference>
<dbReference type="PANTHER" id="PTHR10237">
    <property type="entry name" value="DEFORMED EPIDERMAL AUTOREGULATORY FACTOR 1 HOMOLOG SUPPRESSIN"/>
    <property type="match status" value="1"/>
</dbReference>
<organism evidence="6 7">
    <name type="scientific">Xylaria hypoxylon</name>
    <dbReference type="NCBI Taxonomy" id="37992"/>
    <lineage>
        <taxon>Eukaryota</taxon>
        <taxon>Fungi</taxon>
        <taxon>Dikarya</taxon>
        <taxon>Ascomycota</taxon>
        <taxon>Pezizomycotina</taxon>
        <taxon>Sordariomycetes</taxon>
        <taxon>Xylariomycetidae</taxon>
        <taxon>Xylariales</taxon>
        <taxon>Xylariaceae</taxon>
        <taxon>Xylaria</taxon>
    </lineage>
</organism>
<keyword evidence="2 4" id="KW-0863">Zinc-finger</keyword>
<dbReference type="AlphaFoldDB" id="A0A4Z0YQP5"/>
<evidence type="ECO:0000256" key="4">
    <source>
        <dbReference type="PROSITE-ProRule" id="PRU00134"/>
    </source>
</evidence>
<reference evidence="6 7" key="1">
    <citation type="submission" date="2019-03" db="EMBL/GenBank/DDBJ databases">
        <title>Draft genome sequence of Xylaria hypoxylon DSM 108379, a ubiquitous saprotrophic-parasitic fungi on hardwood.</title>
        <authorList>
            <person name="Buettner E."/>
            <person name="Leonhardt S."/>
            <person name="Gebauer A.M."/>
            <person name="Liers C."/>
            <person name="Hofrichter M."/>
            <person name="Kellner H."/>
        </authorList>
    </citation>
    <scope>NUCLEOTIDE SEQUENCE [LARGE SCALE GENOMIC DNA]</scope>
    <source>
        <strain evidence="6 7">DSM 108379</strain>
    </source>
</reference>
<keyword evidence="7" id="KW-1185">Reference proteome</keyword>
<evidence type="ECO:0000256" key="2">
    <source>
        <dbReference type="ARBA" id="ARBA00022771"/>
    </source>
</evidence>
<dbReference type="PROSITE" id="PS50865">
    <property type="entry name" value="ZF_MYND_2"/>
    <property type="match status" value="1"/>
</dbReference>
<evidence type="ECO:0000256" key="3">
    <source>
        <dbReference type="ARBA" id="ARBA00022833"/>
    </source>
</evidence>
<dbReference type="PROSITE" id="PS01360">
    <property type="entry name" value="ZF_MYND_1"/>
    <property type="match status" value="1"/>
</dbReference>
<dbReference type="Gene3D" id="6.10.140.2220">
    <property type="match status" value="1"/>
</dbReference>
<evidence type="ECO:0000313" key="7">
    <source>
        <dbReference type="Proteomes" id="UP000297716"/>
    </source>
</evidence>
<protein>
    <recommendedName>
        <fullName evidence="5">MYND-type domain-containing protein</fullName>
    </recommendedName>
</protein>
<dbReference type="OrthoDB" id="432970at2759"/>
<name>A0A4Z0YQP5_9PEZI</name>
<dbReference type="GO" id="GO:0008270">
    <property type="term" value="F:zinc ion binding"/>
    <property type="evidence" value="ECO:0007669"/>
    <property type="project" value="UniProtKB-KW"/>
</dbReference>
<dbReference type="Proteomes" id="UP000297716">
    <property type="component" value="Unassembled WGS sequence"/>
</dbReference>
<dbReference type="Pfam" id="PF01753">
    <property type="entry name" value="zf-MYND"/>
    <property type="match status" value="1"/>
</dbReference>
<keyword evidence="3" id="KW-0862">Zinc</keyword>
<comment type="caution">
    <text evidence="6">The sequence shown here is derived from an EMBL/GenBank/DDBJ whole genome shotgun (WGS) entry which is preliminary data.</text>
</comment>